<gene>
    <name evidence="2" type="ORF">MUN89_18585</name>
</gene>
<dbReference type="CDD" id="cd14845">
    <property type="entry name" value="L-Ala-D-Glu_peptidase_like"/>
    <property type="match status" value="1"/>
</dbReference>
<dbReference type="Proteomes" id="UP000831787">
    <property type="component" value="Chromosome"/>
</dbReference>
<dbReference type="Pfam" id="PF13539">
    <property type="entry name" value="Peptidase_M15_4"/>
    <property type="match status" value="1"/>
</dbReference>
<dbReference type="SUPFAM" id="SSF55166">
    <property type="entry name" value="Hedgehog/DD-peptidase"/>
    <property type="match status" value="1"/>
</dbReference>
<dbReference type="PANTHER" id="PTHR34385:SF1">
    <property type="entry name" value="PEPTIDOGLYCAN L-ALANYL-D-GLUTAMATE ENDOPEPTIDASE CWLK"/>
    <property type="match status" value="1"/>
</dbReference>
<dbReference type="InterPro" id="IPR009045">
    <property type="entry name" value="Zn_M74/Hedgehog-like"/>
</dbReference>
<dbReference type="InterPro" id="IPR052179">
    <property type="entry name" value="DD-CPase-like"/>
</dbReference>
<dbReference type="Gene3D" id="3.30.1380.10">
    <property type="match status" value="1"/>
</dbReference>
<evidence type="ECO:0000313" key="3">
    <source>
        <dbReference type="Proteomes" id="UP000831787"/>
    </source>
</evidence>
<dbReference type="RefSeq" id="WP_244713929.1">
    <property type="nucleotide sequence ID" value="NZ_CP095073.1"/>
</dbReference>
<dbReference type="InterPro" id="IPR039561">
    <property type="entry name" value="Peptidase_M15C"/>
</dbReference>
<accession>A0ABY4ES33</accession>
<dbReference type="EMBL" id="CP095073">
    <property type="protein sequence ID" value="UOQ46532.1"/>
    <property type="molecule type" value="Genomic_DNA"/>
</dbReference>
<sequence length="191" mass="21470">MLSALTGSTLLVIGAALLLLFLLPRLDQAFQTRTSHTKEVPMPTSLHPVVDDKKEELIQKTADKGITIVITDGFRSEEEQDRLYEQGRSKEGDVVTNVKGGGSYHNYGLAIDFALKKKNGEVIWDMKRDGNKNGKSDWMEVVDTAKSLGFDWGGDWASFKDYPHLQMDFDLSIRELKRGERPQVKALAEEK</sequence>
<proteinExistence type="predicted"/>
<reference evidence="2 3" key="1">
    <citation type="submission" date="2022-04" db="EMBL/GenBank/DDBJ databases">
        <title>Halobacillus sp. isolated from saltern.</title>
        <authorList>
            <person name="Won M."/>
            <person name="Lee C.-M."/>
            <person name="Woen H.-Y."/>
            <person name="Kwon S.-W."/>
        </authorList>
    </citation>
    <scope>NUCLEOTIDE SEQUENCE [LARGE SCALE GENOMIC DNA]</scope>
    <source>
        <strain evidence="2 3">SSBR10-3</strain>
    </source>
</reference>
<organism evidence="2 3">
    <name type="scientific">Halobacillus salinarum</name>
    <dbReference type="NCBI Taxonomy" id="2932257"/>
    <lineage>
        <taxon>Bacteria</taxon>
        <taxon>Bacillati</taxon>
        <taxon>Bacillota</taxon>
        <taxon>Bacilli</taxon>
        <taxon>Bacillales</taxon>
        <taxon>Bacillaceae</taxon>
        <taxon>Halobacillus</taxon>
    </lineage>
</organism>
<evidence type="ECO:0000313" key="2">
    <source>
        <dbReference type="EMBL" id="UOQ46532.1"/>
    </source>
</evidence>
<name>A0ABY4ES33_9BACI</name>
<keyword evidence="3" id="KW-1185">Reference proteome</keyword>
<evidence type="ECO:0000259" key="1">
    <source>
        <dbReference type="Pfam" id="PF13539"/>
    </source>
</evidence>
<feature type="domain" description="Peptidase M15C" evidence="1">
    <location>
        <begin position="100"/>
        <end position="167"/>
    </location>
</feature>
<dbReference type="PANTHER" id="PTHR34385">
    <property type="entry name" value="D-ALANYL-D-ALANINE CARBOXYPEPTIDASE"/>
    <property type="match status" value="1"/>
</dbReference>
<protein>
    <submittedName>
        <fullName evidence="2">M15 family metallopeptidase</fullName>
    </submittedName>
</protein>